<protein>
    <submittedName>
        <fullName evidence="1">Uncharacterized protein</fullName>
    </submittedName>
</protein>
<accession>B4VGX8</accession>
<organism evidence="1 2">
    <name type="scientific">Coleofasciculus chthonoplastes PCC 7420</name>
    <dbReference type="NCBI Taxonomy" id="118168"/>
    <lineage>
        <taxon>Bacteria</taxon>
        <taxon>Bacillati</taxon>
        <taxon>Cyanobacteriota</taxon>
        <taxon>Cyanophyceae</taxon>
        <taxon>Coleofasciculales</taxon>
        <taxon>Coleofasciculaceae</taxon>
        <taxon>Coleofasciculus</taxon>
    </lineage>
</organism>
<reference evidence="1 2" key="1">
    <citation type="submission" date="2008-07" db="EMBL/GenBank/DDBJ databases">
        <authorList>
            <person name="Tandeau de Marsac N."/>
            <person name="Ferriera S."/>
            <person name="Johnson J."/>
            <person name="Kravitz S."/>
            <person name="Beeson K."/>
            <person name="Sutton G."/>
            <person name="Rogers Y.-H."/>
            <person name="Friedman R."/>
            <person name="Frazier M."/>
            <person name="Venter J.C."/>
        </authorList>
    </citation>
    <scope>NUCLEOTIDE SEQUENCE [LARGE SCALE GENOMIC DNA]</scope>
    <source>
        <strain evidence="1 2">PCC 7420</strain>
    </source>
</reference>
<proteinExistence type="predicted"/>
<dbReference type="EMBL" id="DS989841">
    <property type="protein sequence ID" value="EDX78359.1"/>
    <property type="molecule type" value="Genomic_DNA"/>
</dbReference>
<sequence length="60" mass="6895">MQADRLYNCLSGVYFLASTQPTTDSTILNAYKKPQRLYRTDVLVVAEDQLKDAFDMFLNT</sequence>
<dbReference type="Proteomes" id="UP000003835">
    <property type="component" value="Unassembled WGS sequence"/>
</dbReference>
<dbReference type="HOGENOM" id="CLU_2933374_0_0_3"/>
<gene>
    <name evidence="1" type="ORF">MC7420_7012</name>
</gene>
<keyword evidence="2" id="KW-1185">Reference proteome</keyword>
<dbReference type="AlphaFoldDB" id="B4VGX8"/>
<name>B4VGX8_9CYAN</name>
<evidence type="ECO:0000313" key="1">
    <source>
        <dbReference type="EMBL" id="EDX78359.1"/>
    </source>
</evidence>
<evidence type="ECO:0000313" key="2">
    <source>
        <dbReference type="Proteomes" id="UP000003835"/>
    </source>
</evidence>